<accession>A0A3S2VK74</accession>
<dbReference type="Pfam" id="PF18003">
    <property type="entry name" value="DUF3823_C"/>
    <property type="match status" value="1"/>
</dbReference>
<evidence type="ECO:0000259" key="2">
    <source>
        <dbReference type="Pfam" id="PF12866"/>
    </source>
</evidence>
<keyword evidence="1" id="KW-0732">Signal</keyword>
<protein>
    <submittedName>
        <fullName evidence="4">DUF3823 domain-containing protein</fullName>
    </submittedName>
</protein>
<dbReference type="AlphaFoldDB" id="A0A3S2VK74"/>
<reference evidence="4 5" key="1">
    <citation type="submission" date="2019-01" db="EMBL/GenBank/DDBJ databases">
        <authorList>
            <person name="Chen W.-M."/>
        </authorList>
    </citation>
    <scope>NUCLEOTIDE SEQUENCE [LARGE SCALE GENOMIC DNA]</scope>
    <source>
        <strain evidence="4 5">YBJ-36</strain>
    </source>
</reference>
<feature type="domain" description="DUF3823" evidence="2">
    <location>
        <begin position="30"/>
        <end position="122"/>
    </location>
</feature>
<evidence type="ECO:0000313" key="4">
    <source>
        <dbReference type="EMBL" id="RVT97304.1"/>
    </source>
</evidence>
<evidence type="ECO:0000256" key="1">
    <source>
        <dbReference type="SAM" id="SignalP"/>
    </source>
</evidence>
<dbReference type="RefSeq" id="WP_127708036.1">
    <property type="nucleotide sequence ID" value="NZ_SACK01000012.1"/>
</dbReference>
<keyword evidence="5" id="KW-1185">Reference proteome</keyword>
<feature type="signal peptide" evidence="1">
    <location>
        <begin position="1"/>
        <end position="22"/>
    </location>
</feature>
<sequence>MKFKFHYIILMALIIMAASCKKDTFEPPQSTLKGRLVYNGQALNLEYAQVPIQLYQSGFGKKGAITGTAAQDGSYSFLLFNGDYKLIIPGAQGPFRWNQTTGDRDSLSVSVSGDQTLDLQVTPYYLIENAQYNASGRDITVNFNINKVIIDANAKDIESVALYINKTQFVSGAGDGNIANANMAGTDITSMNNVTLTATVPNLTPTQNYVFVRVGLKIAGVEDMIFSPLQKITL</sequence>
<comment type="caution">
    <text evidence="4">The sequence shown here is derived from an EMBL/GenBank/DDBJ whole genome shotgun (WGS) entry which is preliminary data.</text>
</comment>
<dbReference type="EMBL" id="SACK01000012">
    <property type="protein sequence ID" value="RVT97304.1"/>
    <property type="molecule type" value="Genomic_DNA"/>
</dbReference>
<dbReference type="PROSITE" id="PS51257">
    <property type="entry name" value="PROKAR_LIPOPROTEIN"/>
    <property type="match status" value="1"/>
</dbReference>
<evidence type="ECO:0000259" key="3">
    <source>
        <dbReference type="Pfam" id="PF18003"/>
    </source>
</evidence>
<organism evidence="4 5">
    <name type="scientific">Mucilaginibacter limnophilus</name>
    <dbReference type="NCBI Taxonomy" id="1932778"/>
    <lineage>
        <taxon>Bacteria</taxon>
        <taxon>Pseudomonadati</taxon>
        <taxon>Bacteroidota</taxon>
        <taxon>Sphingobacteriia</taxon>
        <taxon>Sphingobacteriales</taxon>
        <taxon>Sphingobacteriaceae</taxon>
        <taxon>Mucilaginibacter</taxon>
    </lineage>
</organism>
<dbReference type="OrthoDB" id="1433240at2"/>
<feature type="domain" description="DUF3823" evidence="3">
    <location>
        <begin position="125"/>
        <end position="231"/>
    </location>
</feature>
<dbReference type="Gene3D" id="2.60.40.2060">
    <property type="match status" value="1"/>
</dbReference>
<gene>
    <name evidence="4" type="ORF">EOD41_19265</name>
</gene>
<dbReference type="InterPro" id="IPR024278">
    <property type="entry name" value="DUF3823_N"/>
</dbReference>
<evidence type="ECO:0000313" key="5">
    <source>
        <dbReference type="Proteomes" id="UP000282759"/>
    </source>
</evidence>
<name>A0A3S2VK74_9SPHI</name>
<dbReference type="InterPro" id="IPR041186">
    <property type="entry name" value="DUF3823_C"/>
</dbReference>
<dbReference type="Gene3D" id="2.60.40.1120">
    <property type="entry name" value="Carboxypeptidase-like, regulatory domain"/>
    <property type="match status" value="1"/>
</dbReference>
<dbReference type="Pfam" id="PF12866">
    <property type="entry name" value="DUF3823"/>
    <property type="match status" value="1"/>
</dbReference>
<proteinExistence type="predicted"/>
<dbReference type="Proteomes" id="UP000282759">
    <property type="component" value="Unassembled WGS sequence"/>
</dbReference>
<feature type="chain" id="PRO_5018633195" evidence="1">
    <location>
        <begin position="23"/>
        <end position="234"/>
    </location>
</feature>